<keyword evidence="1" id="KW-0472">Membrane</keyword>
<protein>
    <recommendedName>
        <fullName evidence="4">Prepilin-type N-terminal cleavage/methylation domain-containing protein</fullName>
    </recommendedName>
</protein>
<dbReference type="Pfam" id="PF07963">
    <property type="entry name" value="N_methyl"/>
    <property type="match status" value="1"/>
</dbReference>
<organism evidence="2 3">
    <name type="scientific">Kiloniella spongiae</name>
    <dbReference type="NCBI Taxonomy" id="1489064"/>
    <lineage>
        <taxon>Bacteria</taxon>
        <taxon>Pseudomonadati</taxon>
        <taxon>Pseudomonadota</taxon>
        <taxon>Alphaproteobacteria</taxon>
        <taxon>Rhodospirillales</taxon>
        <taxon>Kiloniellaceae</taxon>
        <taxon>Kiloniella</taxon>
    </lineage>
</organism>
<dbReference type="STRING" id="1489064.WH96_20600"/>
<dbReference type="NCBIfam" id="TIGR02532">
    <property type="entry name" value="IV_pilin_GFxxxE"/>
    <property type="match status" value="1"/>
</dbReference>
<dbReference type="Proteomes" id="UP000035444">
    <property type="component" value="Unassembled WGS sequence"/>
</dbReference>
<keyword evidence="1" id="KW-0812">Transmembrane</keyword>
<feature type="transmembrane region" description="Helical" evidence="1">
    <location>
        <begin position="35"/>
        <end position="57"/>
    </location>
</feature>
<sequence>MKSNQGQQASLFRLFQRGRTARHNGEHGFTLLETLIALTILAFSLAVIFQTLSSGIAGITRAERHGYAVLYAKSVMDRVGTTIALTEGRDVEHFDDGYQAEIIISAEEDPNRFSSQDVLNLYMVRVLVRWSAPHKGQYQLQSLKAVARK</sequence>
<dbReference type="OrthoDB" id="9899131at2"/>
<keyword evidence="3" id="KW-1185">Reference proteome</keyword>
<dbReference type="InterPro" id="IPR012902">
    <property type="entry name" value="N_methyl_site"/>
</dbReference>
<evidence type="ECO:0000256" key="1">
    <source>
        <dbReference type="SAM" id="Phobius"/>
    </source>
</evidence>
<keyword evidence="1" id="KW-1133">Transmembrane helix</keyword>
<gene>
    <name evidence="2" type="ORF">WH96_20600</name>
</gene>
<evidence type="ECO:0000313" key="3">
    <source>
        <dbReference type="Proteomes" id="UP000035444"/>
    </source>
</evidence>
<evidence type="ECO:0000313" key="2">
    <source>
        <dbReference type="EMBL" id="KLN58885.1"/>
    </source>
</evidence>
<reference evidence="2 3" key="1">
    <citation type="submission" date="2015-03" db="EMBL/GenBank/DDBJ databases">
        <title>Genome Sequence of Kiloniella spongiae MEBiC09566, isolated from a marine sponge.</title>
        <authorList>
            <person name="Shao Z."/>
            <person name="Wang L."/>
            <person name="Li X."/>
        </authorList>
    </citation>
    <scope>NUCLEOTIDE SEQUENCE [LARGE SCALE GENOMIC DNA]</scope>
    <source>
        <strain evidence="2 3">MEBiC09566</strain>
    </source>
</reference>
<name>A0A0H2MQB1_9PROT</name>
<proteinExistence type="predicted"/>
<accession>A0A0H2MQB1</accession>
<dbReference type="AlphaFoldDB" id="A0A0H2MQB1"/>
<dbReference type="PROSITE" id="PS00409">
    <property type="entry name" value="PROKAR_NTER_METHYL"/>
    <property type="match status" value="1"/>
</dbReference>
<comment type="caution">
    <text evidence="2">The sequence shown here is derived from an EMBL/GenBank/DDBJ whole genome shotgun (WGS) entry which is preliminary data.</text>
</comment>
<dbReference type="RefSeq" id="WP_047766139.1">
    <property type="nucleotide sequence ID" value="NZ_LAQL01000029.1"/>
</dbReference>
<dbReference type="EMBL" id="LAQL01000029">
    <property type="protein sequence ID" value="KLN58885.1"/>
    <property type="molecule type" value="Genomic_DNA"/>
</dbReference>
<evidence type="ECO:0008006" key="4">
    <source>
        <dbReference type="Google" id="ProtNLM"/>
    </source>
</evidence>